<dbReference type="InterPro" id="IPR036291">
    <property type="entry name" value="NAD(P)-bd_dom_sf"/>
</dbReference>
<dbReference type="AlphaFoldDB" id="A0A1G9RGW3"/>
<dbReference type="PROSITE" id="PS00895">
    <property type="entry name" value="3_HYDROXYISOBUT_DH"/>
    <property type="match status" value="1"/>
</dbReference>
<dbReference type="GO" id="GO:0016491">
    <property type="term" value="F:oxidoreductase activity"/>
    <property type="evidence" value="ECO:0007669"/>
    <property type="project" value="UniProtKB-KW"/>
</dbReference>
<dbReference type="SUPFAM" id="SSF51735">
    <property type="entry name" value="NAD(P)-binding Rossmann-fold domains"/>
    <property type="match status" value="1"/>
</dbReference>
<evidence type="ECO:0000313" key="6">
    <source>
        <dbReference type="EMBL" id="SDM21675.1"/>
    </source>
</evidence>
<dbReference type="OrthoDB" id="9786703at2"/>
<dbReference type="Gene3D" id="1.10.1040.10">
    <property type="entry name" value="N-(1-d-carboxylethyl)-l-norvaline Dehydrogenase, domain 2"/>
    <property type="match status" value="1"/>
</dbReference>
<dbReference type="Gene3D" id="3.40.50.720">
    <property type="entry name" value="NAD(P)-binding Rossmann-like Domain"/>
    <property type="match status" value="1"/>
</dbReference>
<feature type="active site" evidence="3">
    <location>
        <position position="172"/>
    </location>
</feature>
<dbReference type="InterPro" id="IPR029154">
    <property type="entry name" value="HIBADH-like_NADP-bd"/>
</dbReference>
<dbReference type="Pfam" id="PF14833">
    <property type="entry name" value="NAD_binding_11"/>
    <property type="match status" value="1"/>
</dbReference>
<evidence type="ECO:0000256" key="3">
    <source>
        <dbReference type="PIRSR" id="PIRSR000103-1"/>
    </source>
</evidence>
<dbReference type="InterPro" id="IPR008927">
    <property type="entry name" value="6-PGluconate_DH-like_C_sf"/>
</dbReference>
<proteinExistence type="predicted"/>
<name>A0A1G9RGW3_9BACT</name>
<evidence type="ECO:0000256" key="1">
    <source>
        <dbReference type="ARBA" id="ARBA00023002"/>
    </source>
</evidence>
<keyword evidence="7" id="KW-1185">Reference proteome</keyword>
<evidence type="ECO:0000256" key="2">
    <source>
        <dbReference type="ARBA" id="ARBA00023027"/>
    </source>
</evidence>
<keyword evidence="2" id="KW-0520">NAD</keyword>
<evidence type="ECO:0000313" key="7">
    <source>
        <dbReference type="Proteomes" id="UP000198510"/>
    </source>
</evidence>
<dbReference type="Proteomes" id="UP000198510">
    <property type="component" value="Unassembled WGS sequence"/>
</dbReference>
<dbReference type="GO" id="GO:0016054">
    <property type="term" value="P:organic acid catabolic process"/>
    <property type="evidence" value="ECO:0007669"/>
    <property type="project" value="UniProtKB-ARBA"/>
</dbReference>
<feature type="domain" description="6-phosphogluconate dehydrogenase NADP-binding" evidence="4">
    <location>
        <begin position="2"/>
        <end position="162"/>
    </location>
</feature>
<keyword evidence="1" id="KW-0560">Oxidoreductase</keyword>
<dbReference type="InterPro" id="IPR051265">
    <property type="entry name" value="HIBADH-related_NP60_sf"/>
</dbReference>
<organism evidence="6 7">
    <name type="scientific">Catalinimonas alkaloidigena</name>
    <dbReference type="NCBI Taxonomy" id="1075417"/>
    <lineage>
        <taxon>Bacteria</taxon>
        <taxon>Pseudomonadati</taxon>
        <taxon>Bacteroidota</taxon>
        <taxon>Cytophagia</taxon>
        <taxon>Cytophagales</taxon>
        <taxon>Catalimonadaceae</taxon>
        <taxon>Catalinimonas</taxon>
    </lineage>
</organism>
<protein>
    <submittedName>
        <fullName evidence="6">3-hydroxyisobutyrate dehydrogenase</fullName>
    </submittedName>
</protein>
<feature type="domain" description="3-hydroxyisobutyrate dehydrogenase-like NAD-binding" evidence="5">
    <location>
        <begin position="168"/>
        <end position="286"/>
    </location>
</feature>
<accession>A0A1G9RGW3</accession>
<dbReference type="RefSeq" id="WP_089686696.1">
    <property type="nucleotide sequence ID" value="NZ_FNFO01000011.1"/>
</dbReference>
<sequence length="297" mass="32106">MKIGFIGLGSMGLPMAQNLLNAGYPLRVYNRTRAKAETLATDQVTVADSPADVAAQVDVLITMLSRDEALEEVLFAESQGAYDALPQGAVHLSMSTISPDLSRRLAEKHAAKGQQYVAAPVFGRPDVAEKAALKLAVAGPKAVAERLSPIFDAVGAAWDYVGEEAWQANLVKIAGNFVIASMMETLGEAFALVGKAGVDPKQFLEIVNGRVMQSPVYQTYGNQMLEERFQPAGFATDLGLKDMTLVQRAAQQWQVPMPFGSVLRDQMATLVNRYGKGYDWSALAKLAHDQAQPHHES</sequence>
<dbReference type="EMBL" id="FNFO01000011">
    <property type="protein sequence ID" value="SDM21675.1"/>
    <property type="molecule type" value="Genomic_DNA"/>
</dbReference>
<dbReference type="GO" id="GO:0050661">
    <property type="term" value="F:NADP binding"/>
    <property type="evidence" value="ECO:0007669"/>
    <property type="project" value="InterPro"/>
</dbReference>
<dbReference type="InterPro" id="IPR002204">
    <property type="entry name" value="3-OH-isobutyrate_DH-rel_CS"/>
</dbReference>
<dbReference type="InterPro" id="IPR006115">
    <property type="entry name" value="6PGDH_NADP-bd"/>
</dbReference>
<evidence type="ECO:0000259" key="4">
    <source>
        <dbReference type="Pfam" id="PF03446"/>
    </source>
</evidence>
<dbReference type="InterPro" id="IPR013328">
    <property type="entry name" value="6PGD_dom2"/>
</dbReference>
<dbReference type="STRING" id="1075417.SAMN05421823_111131"/>
<dbReference type="PIRSF" id="PIRSF000103">
    <property type="entry name" value="HIBADH"/>
    <property type="match status" value="1"/>
</dbReference>
<dbReference type="Pfam" id="PF03446">
    <property type="entry name" value="NAD_binding_2"/>
    <property type="match status" value="1"/>
</dbReference>
<dbReference type="PANTHER" id="PTHR43580:SF2">
    <property type="entry name" value="CYTOKINE-LIKE NUCLEAR FACTOR N-PAC"/>
    <property type="match status" value="1"/>
</dbReference>
<dbReference type="SUPFAM" id="SSF48179">
    <property type="entry name" value="6-phosphogluconate dehydrogenase C-terminal domain-like"/>
    <property type="match status" value="1"/>
</dbReference>
<gene>
    <name evidence="6" type="ORF">SAMN05421823_111131</name>
</gene>
<dbReference type="GO" id="GO:0051287">
    <property type="term" value="F:NAD binding"/>
    <property type="evidence" value="ECO:0007669"/>
    <property type="project" value="InterPro"/>
</dbReference>
<reference evidence="6 7" key="1">
    <citation type="submission" date="2016-10" db="EMBL/GenBank/DDBJ databases">
        <authorList>
            <person name="de Groot N.N."/>
        </authorList>
    </citation>
    <scope>NUCLEOTIDE SEQUENCE [LARGE SCALE GENOMIC DNA]</scope>
    <source>
        <strain evidence="6 7">DSM 25186</strain>
    </source>
</reference>
<dbReference type="InterPro" id="IPR015815">
    <property type="entry name" value="HIBADH-related"/>
</dbReference>
<dbReference type="PANTHER" id="PTHR43580">
    <property type="entry name" value="OXIDOREDUCTASE GLYR1-RELATED"/>
    <property type="match status" value="1"/>
</dbReference>
<evidence type="ECO:0000259" key="5">
    <source>
        <dbReference type="Pfam" id="PF14833"/>
    </source>
</evidence>